<name>A0A8J3TG00_9ACTN</name>
<evidence type="ECO:0000313" key="2">
    <source>
        <dbReference type="Proteomes" id="UP000599074"/>
    </source>
</evidence>
<keyword evidence="2" id="KW-1185">Reference proteome</keyword>
<accession>A0A8J3TG00</accession>
<proteinExistence type="predicted"/>
<dbReference type="InterPro" id="IPR014845">
    <property type="entry name" value="GYD/TTHA1554"/>
</dbReference>
<dbReference type="Pfam" id="PF08734">
    <property type="entry name" value="GYD"/>
    <property type="match status" value="1"/>
</dbReference>
<protein>
    <recommendedName>
        <fullName evidence="3">GYD domain-containing protein</fullName>
    </recommendedName>
</protein>
<organism evidence="1 2">
    <name type="scientific">Planosporangium mesophilum</name>
    <dbReference type="NCBI Taxonomy" id="689768"/>
    <lineage>
        <taxon>Bacteria</taxon>
        <taxon>Bacillati</taxon>
        <taxon>Actinomycetota</taxon>
        <taxon>Actinomycetes</taxon>
        <taxon>Micromonosporales</taxon>
        <taxon>Micromonosporaceae</taxon>
        <taxon>Planosporangium</taxon>
    </lineage>
</organism>
<gene>
    <name evidence="1" type="ORF">Pme01_44330</name>
</gene>
<reference evidence="1" key="1">
    <citation type="submission" date="2021-01" db="EMBL/GenBank/DDBJ databases">
        <title>Whole genome shotgun sequence of Planosporangium mesophilum NBRC 109066.</title>
        <authorList>
            <person name="Komaki H."/>
            <person name="Tamura T."/>
        </authorList>
    </citation>
    <scope>NUCLEOTIDE SEQUENCE</scope>
    <source>
        <strain evidence="1">NBRC 109066</strain>
    </source>
</reference>
<dbReference type="EMBL" id="BOON01000041">
    <property type="protein sequence ID" value="GII24836.1"/>
    <property type="molecule type" value="Genomic_DNA"/>
</dbReference>
<dbReference type="AlphaFoldDB" id="A0A8J3TG00"/>
<sequence length="107" mass="11383">MAKYLFQSTYTTEGVRGLLDEGGSGRVTQTENLITRLGGRLESFYFAFGGADVYLIVDLPDNATAAAIALVATASGAVRTKTVVLLTPEEIDRAAQQKVSFRPPGAQ</sequence>
<comment type="caution">
    <text evidence="1">The sequence shown here is derived from an EMBL/GenBank/DDBJ whole genome shotgun (WGS) entry which is preliminary data.</text>
</comment>
<dbReference type="Proteomes" id="UP000599074">
    <property type="component" value="Unassembled WGS sequence"/>
</dbReference>
<evidence type="ECO:0000313" key="1">
    <source>
        <dbReference type="EMBL" id="GII24836.1"/>
    </source>
</evidence>
<evidence type="ECO:0008006" key="3">
    <source>
        <dbReference type="Google" id="ProtNLM"/>
    </source>
</evidence>
<dbReference type="RefSeq" id="WP_168117163.1">
    <property type="nucleotide sequence ID" value="NZ_BOON01000041.1"/>
</dbReference>